<gene>
    <name evidence="2" type="ORF">GRI39_03525</name>
</gene>
<name>A0A845A6D9_9SPHN</name>
<dbReference type="PANTHER" id="PTHR43364:SF6">
    <property type="entry name" value="OXIDOREDUCTASE-RELATED"/>
    <property type="match status" value="1"/>
</dbReference>
<sequence length="310" mass="34350">MADHPSISGIPLVLGGNVFGWTADEETSFAVFDKFYEHGGRMIDTAQVYSAWVDGNQGGESETVIGKWLDSRNIRKDMRIATKTNAGGDAGGLAPAKIAEELEKSLERLKTDYVDLYYAHRDDTSTPMEEIVEGFNTLLDTGKIKEIGASNFDYDRLTININIAQRKSMKPFTVLQNEYNLVERNAFSKQLKTVCRNNEIAMFPYFGLASGFLTGKYRQKSDLKDSQRGSMIENLFDKGQKILPVLDEIVEEIEASHAAVALAWLLAQPAIAAPIASARTPEQLDDLLEATRLNLTENQITRLSEAGQSS</sequence>
<protein>
    <submittedName>
        <fullName evidence="2">Aldo/keto reductase</fullName>
    </submittedName>
</protein>
<evidence type="ECO:0000259" key="1">
    <source>
        <dbReference type="Pfam" id="PF00248"/>
    </source>
</evidence>
<accession>A0A845A6D9</accession>
<dbReference type="InterPro" id="IPR023210">
    <property type="entry name" value="NADP_OxRdtase_dom"/>
</dbReference>
<dbReference type="InterPro" id="IPR036812">
    <property type="entry name" value="NAD(P)_OxRdtase_dom_sf"/>
</dbReference>
<keyword evidence="3" id="KW-1185">Reference proteome</keyword>
<evidence type="ECO:0000313" key="3">
    <source>
        <dbReference type="Proteomes" id="UP000460561"/>
    </source>
</evidence>
<proteinExistence type="predicted"/>
<dbReference type="PANTHER" id="PTHR43364">
    <property type="entry name" value="NADH-SPECIFIC METHYLGLYOXAL REDUCTASE-RELATED"/>
    <property type="match status" value="1"/>
</dbReference>
<dbReference type="SUPFAM" id="SSF51430">
    <property type="entry name" value="NAD(P)-linked oxidoreductase"/>
    <property type="match status" value="1"/>
</dbReference>
<reference evidence="2 3" key="1">
    <citation type="submission" date="2019-12" db="EMBL/GenBank/DDBJ databases">
        <title>Genomic-based taxomic classification of the family Erythrobacteraceae.</title>
        <authorList>
            <person name="Xu L."/>
        </authorList>
    </citation>
    <scope>NUCLEOTIDE SEQUENCE [LARGE SCALE GENOMIC DNA]</scope>
    <source>
        <strain evidence="2 3">DSM 18604</strain>
    </source>
</reference>
<dbReference type="AlphaFoldDB" id="A0A845A6D9"/>
<dbReference type="EMBL" id="WTYQ01000001">
    <property type="protein sequence ID" value="MXP25117.1"/>
    <property type="molecule type" value="Genomic_DNA"/>
</dbReference>
<comment type="caution">
    <text evidence="2">The sequence shown here is derived from an EMBL/GenBank/DDBJ whole genome shotgun (WGS) entry which is preliminary data.</text>
</comment>
<feature type="domain" description="NADP-dependent oxidoreductase" evidence="1">
    <location>
        <begin position="11"/>
        <end position="306"/>
    </location>
</feature>
<dbReference type="OrthoDB" id="7181835at2"/>
<evidence type="ECO:0000313" key="2">
    <source>
        <dbReference type="EMBL" id="MXP25117.1"/>
    </source>
</evidence>
<organism evidence="2 3">
    <name type="scientific">Altericroceibacterium indicum</name>
    <dbReference type="NCBI Taxonomy" id="374177"/>
    <lineage>
        <taxon>Bacteria</taxon>
        <taxon>Pseudomonadati</taxon>
        <taxon>Pseudomonadota</taxon>
        <taxon>Alphaproteobacteria</taxon>
        <taxon>Sphingomonadales</taxon>
        <taxon>Erythrobacteraceae</taxon>
        <taxon>Altericroceibacterium</taxon>
    </lineage>
</organism>
<dbReference type="InterPro" id="IPR050523">
    <property type="entry name" value="AKR_Detox_Biosynth"/>
</dbReference>
<dbReference type="Pfam" id="PF00248">
    <property type="entry name" value="Aldo_ket_red"/>
    <property type="match status" value="1"/>
</dbReference>
<dbReference type="Proteomes" id="UP000460561">
    <property type="component" value="Unassembled WGS sequence"/>
</dbReference>
<dbReference type="GO" id="GO:0005829">
    <property type="term" value="C:cytosol"/>
    <property type="evidence" value="ECO:0007669"/>
    <property type="project" value="TreeGrafter"/>
</dbReference>
<dbReference type="Gene3D" id="3.20.20.100">
    <property type="entry name" value="NADP-dependent oxidoreductase domain"/>
    <property type="match status" value="1"/>
</dbReference>